<evidence type="ECO:0000259" key="2">
    <source>
        <dbReference type="Pfam" id="PF19823"/>
    </source>
</evidence>
<comment type="caution">
    <text evidence="3">The sequence shown here is derived from an EMBL/GenBank/DDBJ whole genome shotgun (WGS) entry which is preliminary data.</text>
</comment>
<reference evidence="3" key="2">
    <citation type="journal article" date="2021" name="PeerJ">
        <title>Extensive microbial diversity within the chicken gut microbiome revealed by metagenomics and culture.</title>
        <authorList>
            <person name="Gilroy R."/>
            <person name="Ravi A."/>
            <person name="Getino M."/>
            <person name="Pursley I."/>
            <person name="Horton D.L."/>
            <person name="Alikhan N.F."/>
            <person name="Baker D."/>
            <person name="Gharbi K."/>
            <person name="Hall N."/>
            <person name="Watson M."/>
            <person name="Adriaenssens E.M."/>
            <person name="Foster-Nyarko E."/>
            <person name="Jarju S."/>
            <person name="Secka A."/>
            <person name="Antonio M."/>
            <person name="Oren A."/>
            <person name="Chaudhuri R.R."/>
            <person name="La Ragione R."/>
            <person name="Hildebrand F."/>
            <person name="Pallen M.J."/>
        </authorList>
    </citation>
    <scope>NUCLEOTIDE SEQUENCE</scope>
    <source>
        <strain evidence="3">11167</strain>
    </source>
</reference>
<evidence type="ECO:0000256" key="1">
    <source>
        <dbReference type="SAM" id="SignalP"/>
    </source>
</evidence>
<dbReference type="InterPro" id="IPR046272">
    <property type="entry name" value="DUF6305"/>
</dbReference>
<organism evidence="3 4">
    <name type="scientific">Candidatus Aphodenecus pullistercoris</name>
    <dbReference type="NCBI Taxonomy" id="2840669"/>
    <lineage>
        <taxon>Bacteria</taxon>
        <taxon>Pseudomonadati</taxon>
        <taxon>Spirochaetota</taxon>
        <taxon>Spirochaetia</taxon>
        <taxon>Spirochaetales</taxon>
        <taxon>Candidatus Aphodenecus</taxon>
    </lineage>
</organism>
<sequence length="202" mass="22179">MRKTICSILIALVVLTLVPASLFAQVSGDPIKQYDCPFLLTAAGQGPGSKQLRLLINLSKAFVLGEDFYLEDEPLPRLDEIRSGKYKVLVAVIGTTDKGLGASGITIEDEINNLEEVIALCQEMDIPIIAVHIEQDKRSTIPTNGNERIIDLVCPVSEWMIVLRASNSDGRFDALSEEYGIPLTIVDSALEFSQLCQQIFVK</sequence>
<dbReference type="Pfam" id="PF19823">
    <property type="entry name" value="DUF6305"/>
    <property type="match status" value="1"/>
</dbReference>
<evidence type="ECO:0000313" key="3">
    <source>
        <dbReference type="EMBL" id="MBO8443198.1"/>
    </source>
</evidence>
<dbReference type="EMBL" id="JADIMU010000033">
    <property type="protein sequence ID" value="MBO8443198.1"/>
    <property type="molecule type" value="Genomic_DNA"/>
</dbReference>
<accession>A0A9D9EAP5</accession>
<feature type="domain" description="DUF6305" evidence="2">
    <location>
        <begin position="37"/>
        <end position="200"/>
    </location>
</feature>
<dbReference type="AlphaFoldDB" id="A0A9D9EAP5"/>
<reference evidence="3" key="1">
    <citation type="submission" date="2020-10" db="EMBL/GenBank/DDBJ databases">
        <authorList>
            <person name="Gilroy R."/>
        </authorList>
    </citation>
    <scope>NUCLEOTIDE SEQUENCE</scope>
    <source>
        <strain evidence="3">11167</strain>
    </source>
</reference>
<protein>
    <recommendedName>
        <fullName evidence="2">DUF6305 domain-containing protein</fullName>
    </recommendedName>
</protein>
<dbReference type="Proteomes" id="UP000823633">
    <property type="component" value="Unassembled WGS sequence"/>
</dbReference>
<keyword evidence="1" id="KW-0732">Signal</keyword>
<evidence type="ECO:0000313" key="4">
    <source>
        <dbReference type="Proteomes" id="UP000823633"/>
    </source>
</evidence>
<name>A0A9D9EAP5_9SPIR</name>
<feature type="signal peptide" evidence="1">
    <location>
        <begin position="1"/>
        <end position="24"/>
    </location>
</feature>
<gene>
    <name evidence="3" type="ORF">IAC42_05505</name>
</gene>
<proteinExistence type="predicted"/>
<feature type="chain" id="PRO_5039710676" description="DUF6305 domain-containing protein" evidence="1">
    <location>
        <begin position="25"/>
        <end position="202"/>
    </location>
</feature>